<dbReference type="EMBL" id="PIOC01000019">
    <property type="protein sequence ID" value="RDW17610.1"/>
    <property type="molecule type" value="Genomic_DNA"/>
</dbReference>
<dbReference type="RefSeq" id="WP_115773858.1">
    <property type="nucleotide sequence ID" value="NZ_PIOC01000019.1"/>
</dbReference>
<gene>
    <name evidence="1" type="ORF">CWR48_13925</name>
</gene>
<accession>A0A3D8PNC3</accession>
<dbReference type="OrthoDB" id="2721223at2"/>
<name>A0A3D8PNC3_9BACI</name>
<reference evidence="2" key="1">
    <citation type="submission" date="2017-11" db="EMBL/GenBank/DDBJ databases">
        <authorList>
            <person name="Zhu W."/>
        </authorList>
    </citation>
    <scope>NUCLEOTIDE SEQUENCE [LARGE SCALE GENOMIC DNA]</scope>
    <source>
        <strain evidence="2">CAU 1183</strain>
    </source>
</reference>
<evidence type="ECO:0008006" key="3">
    <source>
        <dbReference type="Google" id="ProtNLM"/>
    </source>
</evidence>
<organism evidence="1 2">
    <name type="scientific">Oceanobacillus arenosus</name>
    <dbReference type="NCBI Taxonomy" id="1229153"/>
    <lineage>
        <taxon>Bacteria</taxon>
        <taxon>Bacillati</taxon>
        <taxon>Bacillota</taxon>
        <taxon>Bacilli</taxon>
        <taxon>Bacillales</taxon>
        <taxon>Bacillaceae</taxon>
        <taxon>Oceanobacillus</taxon>
    </lineage>
</organism>
<evidence type="ECO:0000313" key="2">
    <source>
        <dbReference type="Proteomes" id="UP000257143"/>
    </source>
</evidence>
<protein>
    <recommendedName>
        <fullName evidence="3">Helix-turn-helix domain containing protein</fullName>
    </recommendedName>
</protein>
<proteinExistence type="predicted"/>
<dbReference type="AlphaFoldDB" id="A0A3D8PNC3"/>
<dbReference type="Proteomes" id="UP000257143">
    <property type="component" value="Unassembled WGS sequence"/>
</dbReference>
<evidence type="ECO:0000313" key="1">
    <source>
        <dbReference type="EMBL" id="RDW17610.1"/>
    </source>
</evidence>
<comment type="caution">
    <text evidence="1">The sequence shown here is derived from an EMBL/GenBank/DDBJ whole genome shotgun (WGS) entry which is preliminary data.</text>
</comment>
<keyword evidence="2" id="KW-1185">Reference proteome</keyword>
<sequence length="92" mass="10424">MKTDTYTIPYLPETGGYTYCLEELELAFPNEQLEEITERYNNGAHVAQIAHEIKRDPDEVFLALFHQGRHGKINKMAKSTLMVPGKKLGGKS</sequence>